<dbReference type="PANTHER" id="PTHR36978">
    <property type="entry name" value="P-LOOP CONTAINING NUCLEOTIDE TRIPHOSPHATE HYDROLASE"/>
    <property type="match status" value="1"/>
</dbReference>
<dbReference type="HOGENOM" id="CLU_2777560_0_0_1"/>
<dbReference type="EMBL" id="KN837200">
    <property type="protein sequence ID" value="KIJ34374.1"/>
    <property type="molecule type" value="Genomic_DNA"/>
</dbReference>
<dbReference type="Pfam" id="PF17784">
    <property type="entry name" value="Sulfotransfer_4"/>
    <property type="match status" value="1"/>
</dbReference>
<dbReference type="Gene3D" id="3.40.50.300">
    <property type="entry name" value="P-loop containing nucleotide triphosphate hydrolases"/>
    <property type="match status" value="1"/>
</dbReference>
<protein>
    <submittedName>
        <fullName evidence="1">Uncharacterized protein</fullName>
    </submittedName>
</protein>
<proteinExistence type="predicted"/>
<evidence type="ECO:0000313" key="1">
    <source>
        <dbReference type="EMBL" id="KIJ34374.1"/>
    </source>
</evidence>
<accession>A0A0C9UHQ4</accession>
<gene>
    <name evidence="1" type="ORF">M422DRAFT_263511</name>
</gene>
<dbReference type="PANTHER" id="PTHR36978:SF4">
    <property type="entry name" value="P-LOOP CONTAINING NUCLEOSIDE TRIPHOSPHATE HYDROLASE PROTEIN"/>
    <property type="match status" value="1"/>
</dbReference>
<dbReference type="InterPro" id="IPR027417">
    <property type="entry name" value="P-loop_NTPase"/>
</dbReference>
<sequence>MGTKNFQSVILRHSEHVQNLIPTNKLLVYDIAEGWKPLADIFEIDIPALPFPHVNDTKSYGRDRNLPTE</sequence>
<reference evidence="1 2" key="1">
    <citation type="submission" date="2014-06" db="EMBL/GenBank/DDBJ databases">
        <title>Evolutionary Origins and Diversification of the Mycorrhizal Mutualists.</title>
        <authorList>
            <consortium name="DOE Joint Genome Institute"/>
            <consortium name="Mycorrhizal Genomics Consortium"/>
            <person name="Kohler A."/>
            <person name="Kuo A."/>
            <person name="Nagy L.G."/>
            <person name="Floudas D."/>
            <person name="Copeland A."/>
            <person name="Barry K.W."/>
            <person name="Cichocki N."/>
            <person name="Veneault-Fourrey C."/>
            <person name="LaButti K."/>
            <person name="Lindquist E.A."/>
            <person name="Lipzen A."/>
            <person name="Lundell T."/>
            <person name="Morin E."/>
            <person name="Murat C."/>
            <person name="Riley R."/>
            <person name="Ohm R."/>
            <person name="Sun H."/>
            <person name="Tunlid A."/>
            <person name="Henrissat B."/>
            <person name="Grigoriev I.V."/>
            <person name="Hibbett D.S."/>
            <person name="Martin F."/>
        </authorList>
    </citation>
    <scope>NUCLEOTIDE SEQUENCE [LARGE SCALE GENOMIC DNA]</scope>
    <source>
        <strain evidence="1 2">SS14</strain>
    </source>
</reference>
<dbReference type="OrthoDB" id="3348095at2759"/>
<dbReference type="InterPro" id="IPR040632">
    <property type="entry name" value="Sulfotransfer_4"/>
</dbReference>
<name>A0A0C9UHQ4_SPHS4</name>
<keyword evidence="2" id="KW-1185">Reference proteome</keyword>
<dbReference type="AlphaFoldDB" id="A0A0C9UHQ4"/>
<dbReference type="Proteomes" id="UP000054279">
    <property type="component" value="Unassembled WGS sequence"/>
</dbReference>
<evidence type="ECO:0000313" key="2">
    <source>
        <dbReference type="Proteomes" id="UP000054279"/>
    </source>
</evidence>
<organism evidence="1 2">
    <name type="scientific">Sphaerobolus stellatus (strain SS14)</name>
    <dbReference type="NCBI Taxonomy" id="990650"/>
    <lineage>
        <taxon>Eukaryota</taxon>
        <taxon>Fungi</taxon>
        <taxon>Dikarya</taxon>
        <taxon>Basidiomycota</taxon>
        <taxon>Agaricomycotina</taxon>
        <taxon>Agaricomycetes</taxon>
        <taxon>Phallomycetidae</taxon>
        <taxon>Geastrales</taxon>
        <taxon>Sphaerobolaceae</taxon>
        <taxon>Sphaerobolus</taxon>
    </lineage>
</organism>